<proteinExistence type="predicted"/>
<keyword evidence="2" id="KW-1185">Reference proteome</keyword>
<dbReference type="EMBL" id="JANBPG010000012">
    <property type="protein sequence ID" value="KAJ1901889.1"/>
    <property type="molecule type" value="Genomic_DNA"/>
</dbReference>
<name>A0ACC1IW39_9FUNG</name>
<sequence>ALSRAFRNRFVELHFDDIPERELQQIIVDSCRVPPTHAKLLVDVYRNLTQVRAQTRIFEATHGFITLRDLFRWANRHATTKAELAEHGFMLIAERTRTEDERAVVKRAIESAFYPVSASGLAPARNSCSGDDDGAAGYDAARRSAGIDVEALYSEARLRAMPEFQAFDRQAQSGIAWTKAMRRLFILTALCLRFHEPVLLVGETGCGKTTVCQMLAQAQAQQLHIVNCHQNTESSDILGGQRPVRNRLALIAAAREALAGLDLGNGNDNDNDSAAALALVDTPESLDVLLAHGEFSDEQAEKIAGARELLVRSQDLFAWHDGPLVQAMKQGDMFLMDELNLADDSVLERLNSVLEPSRTLVLAEQTGASTLTAAQGFEFVATMNPGGDYGKRELSPALRNRFTELWAPTTTDRDDLALILAKRLGSVPDSAACVTVILDFVAYLREETRVLSHPLSLRDYLFWAEFIVRTHGMMDSRSAVVHGACLVLLDGIGTQGSTFSTSTRAPAAVKAECVAKLRAMVAWGCGEPGSNELGVVPARDLLLHGDLVSMVVRRKGTVGVAPFFVPEGPLADAALASSSGFALHAPTTFDNLVKILRAMQVGKPLLLEGSPGVGKTTLVSTLARLAGHRLVRINLSDQTDLMDLFGTDLPVDDGFAWCDAPFLQALKQGDWVLLDEINLASQSVLEGLNSCLDHRGTVYISELDREFTLSPGFRLFAAQNPLGQGGGRKGLPRSFVNRFTQVYMDELRREDLQIICDNLYQGHDSIDRVLEFNWRMHAETMGRRAFGLSGSPWEFNLRDVSRFMDLSLRPSALERGAKPIEEFIEMLYVQRMRTSYDRQQVRELYREVFGSPLPVATPSLQMTECTVQVGNAVLERRMQNASITRLRALHSQMPYLESLMKCIEMQWMAILVGPAGCGKTSLVRWLANATGNKLVEFSMNSGVDTSEILGGFEQVDLQRHRTALLRLMSELVAEATLLSDYRSSEQVALVSRISALYHRAAADLQQNDGEGQTGVAELCALAEEIAQGADCFESLVGQANEVRRRAQAFASLEVAGKFEWVDGILVDALINGYWLLIDRANLCSASVLDRLNGLLEPNGVLYVNEDPKRTEAIVPHPNFRIVMAVDPQYGELSRAMRNRGIEICMLPPQLSSSSSPASSDNIGLVLSDQRVVAAAIGVCPELLRARVAPEATMTALVQQAMHITERVQRGYVAEIRDLEDEDELMLVRAPDSPGDAAVALASWQAALTQAAASQPSGATATPLVNSRMLLAVLNTLPPNQLALSTLCFRAIIAKSSSSELLYHLMGSSDLADAIVRARELLASESGVHAEMLSVAPVYIALNRSLHRTLARHQHHQDAEEGPAALWHRALSDTLIFQRERMALEFITPVDSDDLRELVLQRPNVDIGFVQSIFALIDGCQQILDGWVPALVAADQTTVTADMAQFVPALRTLHQLKLRIQRLLSYERGAASELAVAFENLQPTLASLALVPGEVGSMARVLLEASVDGLVLDASHSAKVWALVHPVTLSDHESRVLESRLNDAAVALAKDSESDPAAREAVVEALAMLYATASRKDQHLVRAAISRFAQTLPTESSSIAPSSSVAAAQSAPADVIADIVELTAWNDIVQMADISGSLAADNTAREQLHLLVRSAVVSANSPWTLLFTRLSWTLNDHTRLASNAPLQPLLTDLTQQWYRSLDSRSFDALLCSPSLRLWQPVATELTWKQAEQFDCALANHECATKEGRDLLRALATYRPHVRSSADELVLLVARIVQAARAVSVSDADISDLARCSQQLIECLRSGHAADPTLVGEWIEKLQTATAPVADAVALAVDSMRAALLASASSGLVFVYRAWIEVGLCILSISIPRRPVDPAAKARTQWTWLGSDIEVARADLVSYQAIQRTMTGESDTVATRPFAAQLAALEREQAGIELVYRPSAKDRSDDGHTTSFAELWQEAHNLALNVFGRVRDISAQLMPTAELAASSGDDAAAAAVDDFALVQAAAQSLLGTLEQFENRVVKRYFAAFRDVAQIWCTQVRQVSYGLARLVELRRLQVHVQTRQQAQTVSFLYAQPMGDMPMSAQSQSQLQRTLAQLKTLVYFTPGSNALKIYGQLLVALLTRTAFGVQVRGSLGADDLTALDMVFRDAYEIHRRAVEEQRKRDAEAASLFKSKVTKEPTDEELLNEIFPGFEDIYEAQDDGTEDDKEPSYQDLSEETVAALAACHQYVMLQFGGMLHGASDVRRAQIADAQRQAFELAASLYQLKPELASLQTAGADSELRGANLVALAAMATAAASSSAATATSSGGRESGVRQVQVYNFYKDPSISEAVLLTPLVLAIAKRTEFLLEEWPDHAVLQQIRDMALRLVQLPVTTPLAKLLAGLELLHQRAQDWQAYASKEVSIEELAGVARLIIRWRQTELNSWPHLLQAQELDFARRPNEWWFSLYASLVAPETADFGHLVSAVDQFMQGSPAGEFRGRLNMLCAFAAHRSCLLMAQAVQQCRTLAELQQSDAVYGPLTNAIDYYLQFAPCIAEHLGRTNKSIKKDLAQYVKISSWKDVNPAALRASAQKTHRHLTKCVKQWREALSQPIFQIIQLHQTAIIATAKVPVVPIVHLPLSDAGLDVSPPRSVSSLAIGQSLSLPWTTATDLDISAEAAAAVAQLAASPAMVRVLDASPSTLQQLIKLMARSTVFSQLHQQQAASPDSLEEFALQIVSDINYFQGIETPKHLIKRQVKVAPPPTSFTPAAAPFKKLIIKSKKQKAAEEEKAEEYIEDDEERQRRIKQFWGEQRNLRRTRLKEILKSLQEIGLKRQYRPVVTEDDEEIVAGGKTSPLKGISAVLRQAPLDVAGWHNAAAAAVMLSPSAVHAETPRAHRNWQLASAGFFRLCSQLAQLRSATFEEHSEEINPQQIQHITGLMESLNHNVAKDRKCAAELLTQATNWMQTAIGWGAVESSSTLDVDVAAVDGSGEGISSMDVDVLVPVSVVELKQAADSLASVLAQFLASARSIGDAGGWGASFALVSQAIATVDTAANQFGQASASLSVISAGLVSLQLTGLGIKDASAQLLNLQRTRDSQRAVHTAVQAVQQALVSVSQMNIDPWLLAPWTGPITTAADKVNGLFKSTSTVAVASGSSDEQQQTSVELADLAGQWATAVMNVWQSINRAEKQYTEHSKETNMWGLASKELVHRLELMHQLVRALHLPTMLDLCRKLTQHQSGVPSMIVRFVRSWVVRYSLIVQHVVALYSEWHKTVVQFALTTATVLTNVIVHGLGTNDIHDSEETDESMQNGTGMGEGSTAGAKNVSDEIDNEDQVEGVQGEEPDDTNEPDTNDDAIEMENDFEGKMGDADLETDNDDSDDDDSDDEENEMDEEMGDVDPTDPTALDDKLWDDEEEEEQKDKAEDSKVDSKAKNSKEQSDIVAAEEDAGDDKNNDPDQSEEQGEEKEGDDGTGSEHSDSDGDEVSDDDGDDLDDSVNKDTLDRMADVEDQGEQLELPEDLDMGSEGEEEGQDSDEDDGLDADMDGDLPEDEPIEQKPDAMDEDNADEAENDGKDDAVEGQQADERADDDGHDEDGVDDDMSGDDSAADHSGDEEEEEGKGEDEDEEEEGGRADDDAAKDEDAEESGADKPTDGIDSAMNLDGNDDADPNTTAESKDALSKPSETSQNDRQQEPASSAMQQESYMQQSDSQNQQQEQADDQQQKRNLNPERTLADVIEKWERRLNLVMREEEDNDKEALDQQESATKDQPKQQDEQEQPPADKSESQDNQAAPESTEFEHVKEDEDFDKVALADADEHDKEQQQHQPMDIDEEETEADQPQDEDSKMQDAAADEDKDMAAANSAAKPAMVHTTPQQLPSAHTDGENAAEAAQMQQSTAAEDAEEHELMDTDNVPEAEDEALVDLDQLREDLEQRTAEWRANKQDSEQAMQLWQSYTRLTHDLSLMLTEQLRLILTPTQATQLRGDYRTGKRLNMKRIIPYIASEFRKDKIWLRRTKPARREYQVMVAVDNSKSMAQSTQAVELAYETLALVTTALNQLEVGQLSVVSFGEQVSLLHPFDSPFDSEAGARVLSRFSFDDNKTDVVQLMDASLQLFDAAAHSGSGNSADLWRLQLVISDGVCQDHPRLLRQVRAAMEMRIMTVFIVLDRSAIATSAAAETMDPEKDSIMNTQQVMFVKGPSGKMEMKVERYLDTFPFKYYVVLRNIHGLPAVLAETLRQYFSLVGSD</sequence>
<evidence type="ECO:0000313" key="1">
    <source>
        <dbReference type="EMBL" id="KAJ1901889.1"/>
    </source>
</evidence>
<feature type="non-terminal residue" evidence="1">
    <location>
        <position position="1"/>
    </location>
</feature>
<evidence type="ECO:0000313" key="2">
    <source>
        <dbReference type="Proteomes" id="UP001150581"/>
    </source>
</evidence>
<protein>
    <submittedName>
        <fullName evidence="1">AAA ATPase midasin</fullName>
    </submittedName>
</protein>
<dbReference type="Proteomes" id="UP001150581">
    <property type="component" value="Unassembled WGS sequence"/>
</dbReference>
<reference evidence="1" key="1">
    <citation type="submission" date="2022-07" db="EMBL/GenBank/DDBJ databases">
        <title>Phylogenomic reconstructions and comparative analyses of Kickxellomycotina fungi.</title>
        <authorList>
            <person name="Reynolds N.K."/>
            <person name="Stajich J.E."/>
            <person name="Barry K."/>
            <person name="Grigoriev I.V."/>
            <person name="Crous P."/>
            <person name="Smith M.E."/>
        </authorList>
    </citation>
    <scope>NUCLEOTIDE SEQUENCE</scope>
    <source>
        <strain evidence="1">Benny 63K</strain>
    </source>
</reference>
<comment type="caution">
    <text evidence="1">The sequence shown here is derived from an EMBL/GenBank/DDBJ whole genome shotgun (WGS) entry which is preliminary data.</text>
</comment>
<accession>A0ACC1IW39</accession>
<organism evidence="1 2">
    <name type="scientific">Kickxella alabastrina</name>
    <dbReference type="NCBI Taxonomy" id="61397"/>
    <lineage>
        <taxon>Eukaryota</taxon>
        <taxon>Fungi</taxon>
        <taxon>Fungi incertae sedis</taxon>
        <taxon>Zoopagomycota</taxon>
        <taxon>Kickxellomycotina</taxon>
        <taxon>Kickxellomycetes</taxon>
        <taxon>Kickxellales</taxon>
        <taxon>Kickxellaceae</taxon>
        <taxon>Kickxella</taxon>
    </lineage>
</organism>
<gene>
    <name evidence="1" type="primary">MDN1_1</name>
    <name evidence="1" type="ORF">LPJ66_000446</name>
</gene>